<keyword evidence="3" id="KW-1185">Reference proteome</keyword>
<dbReference type="CDD" id="cd00761">
    <property type="entry name" value="Glyco_tranf_GTA_type"/>
    <property type="match status" value="1"/>
</dbReference>
<organism evidence="2 3">
    <name type="scientific">Achromobacter kerstersii</name>
    <dbReference type="NCBI Taxonomy" id="1353890"/>
    <lineage>
        <taxon>Bacteria</taxon>
        <taxon>Pseudomonadati</taxon>
        <taxon>Pseudomonadota</taxon>
        <taxon>Betaproteobacteria</taxon>
        <taxon>Burkholderiales</taxon>
        <taxon>Alcaligenaceae</taxon>
        <taxon>Achromobacter</taxon>
    </lineage>
</organism>
<evidence type="ECO:0000313" key="3">
    <source>
        <dbReference type="Proteomes" id="UP000494269"/>
    </source>
</evidence>
<dbReference type="AlphaFoldDB" id="A0A6S7A507"/>
<protein>
    <submittedName>
        <fullName evidence="2">Glycosyltransferase EpsH</fullName>
        <ecNumber evidence="2">2.4.-.-</ecNumber>
    </submittedName>
</protein>
<reference evidence="2 3" key="1">
    <citation type="submission" date="2020-04" db="EMBL/GenBank/DDBJ databases">
        <authorList>
            <person name="De Canck E."/>
        </authorList>
    </citation>
    <scope>NUCLEOTIDE SEQUENCE [LARGE SCALE GENOMIC DNA]</scope>
    <source>
        <strain evidence="2 3">LMG 3441</strain>
    </source>
</reference>
<dbReference type="EMBL" id="CADIJQ010000005">
    <property type="protein sequence ID" value="CAB3713565.1"/>
    <property type="molecule type" value="Genomic_DNA"/>
</dbReference>
<dbReference type="PANTHER" id="PTHR22916:SF3">
    <property type="entry name" value="UDP-GLCNAC:BETAGAL BETA-1,3-N-ACETYLGLUCOSAMINYLTRANSFERASE-LIKE PROTEIN 1"/>
    <property type="match status" value="1"/>
</dbReference>
<dbReference type="InterPro" id="IPR001173">
    <property type="entry name" value="Glyco_trans_2-like"/>
</dbReference>
<dbReference type="Gene3D" id="3.90.550.10">
    <property type="entry name" value="Spore Coat Polysaccharide Biosynthesis Protein SpsA, Chain A"/>
    <property type="match status" value="1"/>
</dbReference>
<evidence type="ECO:0000259" key="1">
    <source>
        <dbReference type="Pfam" id="PF00535"/>
    </source>
</evidence>
<dbReference type="SUPFAM" id="SSF53448">
    <property type="entry name" value="Nucleotide-diphospho-sugar transferases"/>
    <property type="match status" value="1"/>
</dbReference>
<sequence length="363" mass="41842">MRPKVSVVVPVYNLEFYVERCLASLANQKCKDIEVLVVNDGGTDDSQLIIDEYVEKWPGIFKSFIKENGGHGAACNYGIDRATGEYIIIVDGDDFLDDDAIEFMYAKAQETGADLLIGNLRYYFTGYTSQFKPIPIDSERELTTTDRDLLYRNWATPCGRIYHRSIFDDPDVRLLPGIMFADANFVPKSYLVAKKIYYVDKELYNYDITRPTQSMKQTDKRILNIVPALNDMLAFYRKKGAFDSYRKQLMWYVAIHCVSWIRRVSTLSDYPKLKALQEIFAVADKNFGSAWLKTGIIWDMFGKKVHRGIKIARMFHYVPIAAYWRLLGPCARLDTSFENLLGLPLRGYRRVKRAVRGRLGVMP</sequence>
<keyword evidence="2" id="KW-0328">Glycosyltransferase</keyword>
<evidence type="ECO:0000313" key="2">
    <source>
        <dbReference type="EMBL" id="CAB3713565.1"/>
    </source>
</evidence>
<proteinExistence type="predicted"/>
<name>A0A6S7A507_9BURK</name>
<feature type="domain" description="Glycosyltransferase 2-like" evidence="1">
    <location>
        <begin position="6"/>
        <end position="167"/>
    </location>
</feature>
<dbReference type="PANTHER" id="PTHR22916">
    <property type="entry name" value="GLYCOSYLTRANSFERASE"/>
    <property type="match status" value="1"/>
</dbReference>
<dbReference type="Proteomes" id="UP000494269">
    <property type="component" value="Unassembled WGS sequence"/>
</dbReference>
<gene>
    <name evidence="2" type="primary">epsH</name>
    <name evidence="2" type="ORF">LMG3441_03272</name>
</gene>
<dbReference type="Pfam" id="PF00535">
    <property type="entry name" value="Glycos_transf_2"/>
    <property type="match status" value="1"/>
</dbReference>
<accession>A0A6S7A507</accession>
<dbReference type="InterPro" id="IPR029044">
    <property type="entry name" value="Nucleotide-diphossugar_trans"/>
</dbReference>
<dbReference type="EC" id="2.4.-.-" evidence="2"/>
<keyword evidence="2" id="KW-0808">Transferase</keyword>
<dbReference type="GO" id="GO:0016758">
    <property type="term" value="F:hexosyltransferase activity"/>
    <property type="evidence" value="ECO:0007669"/>
    <property type="project" value="UniProtKB-ARBA"/>
</dbReference>
<dbReference type="RefSeq" id="WP_175170367.1">
    <property type="nucleotide sequence ID" value="NZ_CADIJQ010000005.1"/>
</dbReference>